<evidence type="ECO:0000256" key="1">
    <source>
        <dbReference type="ARBA" id="ARBA00007447"/>
    </source>
</evidence>
<dbReference type="Proteomes" id="UP001196413">
    <property type="component" value="Unassembled WGS sequence"/>
</dbReference>
<organism evidence="3 4">
    <name type="scientific">Parelaphostrongylus tenuis</name>
    <name type="common">Meningeal worm</name>
    <dbReference type="NCBI Taxonomy" id="148309"/>
    <lineage>
        <taxon>Eukaryota</taxon>
        <taxon>Metazoa</taxon>
        <taxon>Ecdysozoa</taxon>
        <taxon>Nematoda</taxon>
        <taxon>Chromadorea</taxon>
        <taxon>Rhabditida</taxon>
        <taxon>Rhabditina</taxon>
        <taxon>Rhabditomorpha</taxon>
        <taxon>Strongyloidea</taxon>
        <taxon>Metastrongylidae</taxon>
        <taxon>Parelaphostrongylus</taxon>
    </lineage>
</organism>
<proteinExistence type="inferred from homology"/>
<dbReference type="EMBL" id="JAHQIW010006790">
    <property type="protein sequence ID" value="KAJ1370527.1"/>
    <property type="molecule type" value="Genomic_DNA"/>
</dbReference>
<dbReference type="GO" id="GO:0004190">
    <property type="term" value="F:aspartic-type endopeptidase activity"/>
    <property type="evidence" value="ECO:0007669"/>
    <property type="project" value="InterPro"/>
</dbReference>
<evidence type="ECO:0000259" key="2">
    <source>
        <dbReference type="PROSITE" id="PS51767"/>
    </source>
</evidence>
<dbReference type="Gene3D" id="2.40.70.10">
    <property type="entry name" value="Acid Proteases"/>
    <property type="match status" value="1"/>
</dbReference>
<comment type="similarity">
    <text evidence="1">Belongs to the peptidase A1 family.</text>
</comment>
<dbReference type="Pfam" id="PF00026">
    <property type="entry name" value="Asp"/>
    <property type="match status" value="1"/>
</dbReference>
<dbReference type="PANTHER" id="PTHR47966">
    <property type="entry name" value="BETA-SITE APP-CLEAVING ENZYME, ISOFORM A-RELATED"/>
    <property type="match status" value="1"/>
</dbReference>
<keyword evidence="3" id="KW-0418">Kinase</keyword>
<dbReference type="GO" id="GO:0005764">
    <property type="term" value="C:lysosome"/>
    <property type="evidence" value="ECO:0007669"/>
    <property type="project" value="TreeGrafter"/>
</dbReference>
<dbReference type="InterPro" id="IPR021109">
    <property type="entry name" value="Peptidase_aspartic_dom_sf"/>
</dbReference>
<dbReference type="SUPFAM" id="SSF50630">
    <property type="entry name" value="Acid proteases"/>
    <property type="match status" value="1"/>
</dbReference>
<keyword evidence="3" id="KW-0808">Transferase</keyword>
<dbReference type="AlphaFoldDB" id="A0AAD5R6C0"/>
<accession>A0AAD5R6C0</accession>
<dbReference type="InterPro" id="IPR033121">
    <property type="entry name" value="PEPTIDASE_A1"/>
</dbReference>
<sequence>MEMGTELPPVAKTVRNIIVCYLQEPACASRVEEVEKYHNEQELQRAQMQKHGSMPLFHHDNMYVGNVTVGTPGQTVFLMMDTGSSNVWMIDARCHSLGCNGVYGFGRRKFDSTKSVVVLK</sequence>
<evidence type="ECO:0000313" key="3">
    <source>
        <dbReference type="EMBL" id="KAJ1370527.1"/>
    </source>
</evidence>
<evidence type="ECO:0000313" key="4">
    <source>
        <dbReference type="Proteomes" id="UP001196413"/>
    </source>
</evidence>
<protein>
    <submittedName>
        <fullName evidence="3">Inositol hexakisphosphate and diphosphoinositol-pentakisphosphate kinase</fullName>
    </submittedName>
</protein>
<name>A0AAD5R6C0_PARTN</name>
<gene>
    <name evidence="3" type="primary">ASP-1_16</name>
    <name evidence="3" type="ORF">KIN20_032263</name>
</gene>
<reference evidence="3" key="1">
    <citation type="submission" date="2021-06" db="EMBL/GenBank/DDBJ databases">
        <title>Parelaphostrongylus tenuis whole genome reference sequence.</title>
        <authorList>
            <person name="Garwood T.J."/>
            <person name="Larsen P.A."/>
            <person name="Fountain-Jones N.M."/>
            <person name="Garbe J.R."/>
            <person name="Macchietto M.G."/>
            <person name="Kania S.A."/>
            <person name="Gerhold R.W."/>
            <person name="Richards J.E."/>
            <person name="Wolf T.M."/>
        </authorList>
    </citation>
    <scope>NUCLEOTIDE SEQUENCE</scope>
    <source>
        <strain evidence="3">MNPRO001-30</strain>
        <tissue evidence="3">Meninges</tissue>
    </source>
</reference>
<dbReference type="GO" id="GO:0006508">
    <property type="term" value="P:proteolysis"/>
    <property type="evidence" value="ECO:0007669"/>
    <property type="project" value="InterPro"/>
</dbReference>
<keyword evidence="4" id="KW-1185">Reference proteome</keyword>
<dbReference type="PANTHER" id="PTHR47966:SF8">
    <property type="entry name" value="ASPARTIC PROTEASE 1-RELATED"/>
    <property type="match status" value="1"/>
</dbReference>
<dbReference type="GO" id="GO:0016301">
    <property type="term" value="F:kinase activity"/>
    <property type="evidence" value="ECO:0007669"/>
    <property type="project" value="UniProtKB-KW"/>
</dbReference>
<dbReference type="InterPro" id="IPR001461">
    <property type="entry name" value="Aspartic_peptidase_A1"/>
</dbReference>
<comment type="caution">
    <text evidence="3">The sequence shown here is derived from an EMBL/GenBank/DDBJ whole genome shotgun (WGS) entry which is preliminary data.</text>
</comment>
<feature type="domain" description="Peptidase A1" evidence="2">
    <location>
        <begin position="63"/>
        <end position="120"/>
    </location>
</feature>
<dbReference type="PROSITE" id="PS51767">
    <property type="entry name" value="PEPTIDASE_A1"/>
    <property type="match status" value="1"/>
</dbReference>